<dbReference type="GO" id="GO:0016814">
    <property type="term" value="F:hydrolase activity, acting on carbon-nitrogen (but not peptide) bonds, in cyclic amidines"/>
    <property type="evidence" value="ECO:0007669"/>
    <property type="project" value="UniProtKB-ARBA"/>
</dbReference>
<dbReference type="PANTHER" id="PTHR43794">
    <property type="entry name" value="AMINOHYDROLASE SSNA-RELATED"/>
    <property type="match status" value="1"/>
</dbReference>
<evidence type="ECO:0000313" key="5">
    <source>
        <dbReference type="EMBL" id="GAK54657.1"/>
    </source>
</evidence>
<dbReference type="HOGENOM" id="CLU_012358_2_3_0"/>
<feature type="domain" description="Amidohydrolase-related" evidence="4">
    <location>
        <begin position="64"/>
        <end position="430"/>
    </location>
</feature>
<dbReference type="Proteomes" id="UP000030700">
    <property type="component" value="Unassembled WGS sequence"/>
</dbReference>
<accession>A0A081BTC6</accession>
<evidence type="ECO:0000259" key="4">
    <source>
        <dbReference type="Pfam" id="PF01979"/>
    </source>
</evidence>
<dbReference type="CDD" id="cd01298">
    <property type="entry name" value="ATZ_TRZ_like"/>
    <property type="match status" value="1"/>
</dbReference>
<keyword evidence="3" id="KW-0862">Zinc</keyword>
<dbReference type="Pfam" id="PF01979">
    <property type="entry name" value="Amidohydro_1"/>
    <property type="match status" value="1"/>
</dbReference>
<proteinExistence type="predicted"/>
<dbReference type="SUPFAM" id="SSF51556">
    <property type="entry name" value="Metallo-dependent hydrolases"/>
    <property type="match status" value="1"/>
</dbReference>
<dbReference type="Gene3D" id="3.20.20.140">
    <property type="entry name" value="Metal-dependent hydrolases"/>
    <property type="match status" value="1"/>
</dbReference>
<dbReference type="SUPFAM" id="SSF51338">
    <property type="entry name" value="Composite domain of metallo-dependent hydrolases"/>
    <property type="match status" value="1"/>
</dbReference>
<keyword evidence="6" id="KW-1185">Reference proteome</keyword>
<organism evidence="5">
    <name type="scientific">Candidatus Moduliflexus flocculans</name>
    <dbReference type="NCBI Taxonomy" id="1499966"/>
    <lineage>
        <taxon>Bacteria</taxon>
        <taxon>Candidatus Moduliflexota</taxon>
        <taxon>Candidatus Moduliflexia</taxon>
        <taxon>Candidatus Moduliflexales</taxon>
        <taxon>Candidatus Moduliflexaceae</taxon>
    </lineage>
</organism>
<dbReference type="NCBIfam" id="NF006055">
    <property type="entry name" value="PRK08203.1"/>
    <property type="match status" value="1"/>
</dbReference>
<dbReference type="GO" id="GO:0019239">
    <property type="term" value="F:deaminase activity"/>
    <property type="evidence" value="ECO:0007669"/>
    <property type="project" value="UniProtKB-ARBA"/>
</dbReference>
<sequence>MSTRILITNAAAIVTMNAANDVFHRGYVAIDHGQIEEIGVTLSSQKRQYFQEHGYAAINAENKVVMPGLINTHHHLYQTLTRAYPPVMDAGLFRWLKGLYPIWARLDEDAIRLSSLVGMAELALSGCTTTTDHHYVFPQGIRGDLIDIQIHAAQELGIRFHPCRGSMNLSQKDGGLPPDSVVQTTDEILRDSERLIDQYHDPAPNAMIRIALAPCSPFSVTTDLMKQTAVLATEKNVRLHTHLAETLDEEHFCLQRFGLRPVDYLEEVGWLNSRTWLAHGIHFDAAEIGRLGGAGVGVAHCPNSNMRLGSGIAKVTELQHAGSPVGIAVDGSASNDASHILAEARQAMLLARLARGADSMTVMDTLRMATIGGAACLGRTDIGSLEIGKAADIAIFSLNDISYSGAGDPVGALLLCQPNRVDTLIIQGRVIIERGELLTIDLLPLLEAHRKKATMIQA</sequence>
<dbReference type="InterPro" id="IPR011059">
    <property type="entry name" value="Metal-dep_hydrolase_composite"/>
</dbReference>
<reference evidence="5" key="1">
    <citation type="journal article" date="2015" name="PeerJ">
        <title>First genomic representation of candidate bacterial phylum KSB3 points to enhanced environmental sensing as a trigger of wastewater bulking.</title>
        <authorList>
            <person name="Sekiguchi Y."/>
            <person name="Ohashi A."/>
            <person name="Parks D.H."/>
            <person name="Yamauchi T."/>
            <person name="Tyson G.W."/>
            <person name="Hugenholtz P."/>
        </authorList>
    </citation>
    <scope>NUCLEOTIDE SEQUENCE [LARGE SCALE GENOMIC DNA]</scope>
</reference>
<evidence type="ECO:0000256" key="3">
    <source>
        <dbReference type="ARBA" id="ARBA00022833"/>
    </source>
</evidence>
<keyword evidence="1" id="KW-0479">Metal-binding</keyword>
<keyword evidence="2" id="KW-0378">Hydrolase</keyword>
<dbReference type="InterPro" id="IPR006680">
    <property type="entry name" value="Amidohydro-rel"/>
</dbReference>
<dbReference type="PANTHER" id="PTHR43794:SF11">
    <property type="entry name" value="AMIDOHYDROLASE-RELATED DOMAIN-CONTAINING PROTEIN"/>
    <property type="match status" value="1"/>
</dbReference>
<dbReference type="AlphaFoldDB" id="A0A081BTC6"/>
<dbReference type="STRING" id="1499966.U14_05944"/>
<evidence type="ECO:0000313" key="6">
    <source>
        <dbReference type="Proteomes" id="UP000030700"/>
    </source>
</evidence>
<dbReference type="EMBL" id="DF820462">
    <property type="protein sequence ID" value="GAK54657.1"/>
    <property type="molecule type" value="Genomic_DNA"/>
</dbReference>
<dbReference type="FunFam" id="3.20.20.140:FF:000014">
    <property type="entry name" value="5-methylthioadenosine/S-adenosylhomocysteine deaminase"/>
    <property type="match status" value="1"/>
</dbReference>
<dbReference type="Gene3D" id="2.30.40.10">
    <property type="entry name" value="Urease, subunit C, domain 1"/>
    <property type="match status" value="1"/>
</dbReference>
<protein>
    <submittedName>
        <fullName evidence="5">S-adenosylhomocysteine deaminase</fullName>
    </submittedName>
</protein>
<dbReference type="InterPro" id="IPR032466">
    <property type="entry name" value="Metal_Hydrolase"/>
</dbReference>
<evidence type="ECO:0000256" key="1">
    <source>
        <dbReference type="ARBA" id="ARBA00022723"/>
    </source>
</evidence>
<evidence type="ECO:0000256" key="2">
    <source>
        <dbReference type="ARBA" id="ARBA00022801"/>
    </source>
</evidence>
<gene>
    <name evidence="5" type="ORF">U14_05944</name>
</gene>
<dbReference type="GO" id="GO:0046872">
    <property type="term" value="F:metal ion binding"/>
    <property type="evidence" value="ECO:0007669"/>
    <property type="project" value="UniProtKB-KW"/>
</dbReference>
<dbReference type="InterPro" id="IPR050287">
    <property type="entry name" value="MTA/SAH_deaminase"/>
</dbReference>
<name>A0A081BTC6_9BACT</name>